<protein>
    <submittedName>
        <fullName evidence="2">Helix-turn-helix domain-containing protein</fullName>
    </submittedName>
</protein>
<sequence length="121" mass="13828">MYGLMIGLAAAAVVFFLLSLFQKDRYTQLSKEVEELSMQHLQESYQLKQKIKILEEELFLDGSLELNGEAYTEQTNISAIIKNQVIALYYQGTSINAIAKQSSLSTKQVQQILKPYMEQKE</sequence>
<dbReference type="RefSeq" id="WP_338750111.1">
    <property type="nucleotide sequence ID" value="NZ_CP147404.1"/>
</dbReference>
<name>A0ABZ2N398_9BACI</name>
<reference evidence="2 3" key="1">
    <citation type="submission" date="2024-02" db="EMBL/GenBank/DDBJ databases">
        <title>Seven novel Bacillus-like species.</title>
        <authorList>
            <person name="Liu G."/>
        </authorList>
    </citation>
    <scope>NUCLEOTIDE SEQUENCE [LARGE SCALE GENOMIC DNA]</scope>
    <source>
        <strain evidence="2 3">FJAT-52991</strain>
    </source>
</reference>
<accession>A0ABZ2N398</accession>
<feature type="domain" description="Resolvase HTH" evidence="1">
    <location>
        <begin position="83"/>
        <end position="113"/>
    </location>
</feature>
<dbReference type="InterPro" id="IPR006120">
    <property type="entry name" value="Resolvase_HTH_dom"/>
</dbReference>
<gene>
    <name evidence="2" type="ORF">WDJ61_12295</name>
</gene>
<evidence type="ECO:0000313" key="2">
    <source>
        <dbReference type="EMBL" id="WXB92035.1"/>
    </source>
</evidence>
<proteinExistence type="predicted"/>
<dbReference type="Pfam" id="PF02796">
    <property type="entry name" value="HTH_7"/>
    <property type="match status" value="1"/>
</dbReference>
<evidence type="ECO:0000313" key="3">
    <source>
        <dbReference type="Proteomes" id="UP001387364"/>
    </source>
</evidence>
<dbReference type="EMBL" id="CP147404">
    <property type="protein sequence ID" value="WXB92035.1"/>
    <property type="molecule type" value="Genomic_DNA"/>
</dbReference>
<organism evidence="2 3">
    <name type="scientific">Bacillus kandeliae</name>
    <dbReference type="NCBI Taxonomy" id="3129297"/>
    <lineage>
        <taxon>Bacteria</taxon>
        <taxon>Bacillati</taxon>
        <taxon>Bacillota</taxon>
        <taxon>Bacilli</taxon>
        <taxon>Bacillales</taxon>
        <taxon>Bacillaceae</taxon>
        <taxon>Bacillus</taxon>
    </lineage>
</organism>
<dbReference type="Proteomes" id="UP001387364">
    <property type="component" value="Chromosome"/>
</dbReference>
<keyword evidence="3" id="KW-1185">Reference proteome</keyword>
<evidence type="ECO:0000259" key="1">
    <source>
        <dbReference type="Pfam" id="PF02796"/>
    </source>
</evidence>